<name>A0A379YL51_9GAMM</name>
<reference evidence="2" key="2">
    <citation type="submission" date="2021-05" db="EMBL/GenBank/DDBJ databases">
        <title>Molecular characterization for Shewanella algae harboring chromosomal blaOXA-55-like strains isolated from clinical and environment sample.</title>
        <authorList>
            <person name="Ohama Y."/>
            <person name="Aoki K."/>
            <person name="Harada S."/>
            <person name="Moriya K."/>
            <person name="Ishii Y."/>
            <person name="Tateda K."/>
        </authorList>
    </citation>
    <scope>NUCLEOTIDE SEQUENCE</scope>
    <source>
        <strain evidence="2">TUM17379</strain>
    </source>
</reference>
<dbReference type="PROSITE" id="PS51910">
    <property type="entry name" value="GH18_2"/>
    <property type="match status" value="1"/>
</dbReference>
<gene>
    <name evidence="3" type="ORF">NCTC10738_00124</name>
    <name evidence="2" type="ORF">TUM17379_13240</name>
</gene>
<dbReference type="GO" id="GO:0016787">
    <property type="term" value="F:hydrolase activity"/>
    <property type="evidence" value="ECO:0007669"/>
    <property type="project" value="UniProtKB-KW"/>
</dbReference>
<organism evidence="3 4">
    <name type="scientific">Shewanella algae</name>
    <dbReference type="NCBI Taxonomy" id="38313"/>
    <lineage>
        <taxon>Bacteria</taxon>
        <taxon>Pseudomonadati</taxon>
        <taxon>Pseudomonadota</taxon>
        <taxon>Gammaproteobacteria</taxon>
        <taxon>Alteromonadales</taxon>
        <taxon>Shewanellaceae</taxon>
        <taxon>Shewanella</taxon>
    </lineage>
</organism>
<dbReference type="InterPro" id="IPR001223">
    <property type="entry name" value="Glyco_hydro18_cat"/>
</dbReference>
<proteinExistence type="predicted"/>
<dbReference type="EMBL" id="UGYO01000001">
    <property type="protein sequence ID" value="SUI46015.1"/>
    <property type="molecule type" value="Genomic_DNA"/>
</dbReference>
<dbReference type="GO" id="GO:0005975">
    <property type="term" value="P:carbohydrate metabolic process"/>
    <property type="evidence" value="ECO:0007669"/>
    <property type="project" value="InterPro"/>
</dbReference>
<dbReference type="Gene3D" id="3.20.20.80">
    <property type="entry name" value="Glycosidases"/>
    <property type="match status" value="1"/>
</dbReference>
<evidence type="ECO:0000313" key="3">
    <source>
        <dbReference type="EMBL" id="SUI46015.1"/>
    </source>
</evidence>
<dbReference type="RefSeq" id="WP_096141476.1">
    <property type="nucleotide sequence ID" value="NZ_AP024613.1"/>
</dbReference>
<dbReference type="AlphaFoldDB" id="A0A379YL51"/>
<dbReference type="EMBL" id="AP024613">
    <property type="protein sequence ID" value="BCV44306.1"/>
    <property type="molecule type" value="Genomic_DNA"/>
</dbReference>
<evidence type="ECO:0000259" key="1">
    <source>
        <dbReference type="PROSITE" id="PS51910"/>
    </source>
</evidence>
<dbReference type="Proteomes" id="UP000254069">
    <property type="component" value="Unassembled WGS sequence"/>
</dbReference>
<keyword evidence="4" id="KW-1185">Reference proteome</keyword>
<reference evidence="3 4" key="1">
    <citation type="submission" date="2018-06" db="EMBL/GenBank/DDBJ databases">
        <authorList>
            <consortium name="Pathogen Informatics"/>
            <person name="Doyle S."/>
        </authorList>
    </citation>
    <scope>NUCLEOTIDE SEQUENCE [LARGE SCALE GENOMIC DNA]</scope>
    <source>
        <strain evidence="3 4">NCTC10738</strain>
    </source>
</reference>
<sequence length="275" mass="30132">MNSQISQGFEIATWYDTWNPVGLNNLVNNLVPLHLASRYSLAFGQLSAIHSGGYCIEMSGKYADAIKDQLLSQAPGIELYAGIGSEGIQASVVSNKSDNNLSTRNIVSWLKDNHYTGINIDAEEREAMKQVAEFVTQLGPEFRAAGLGIAVSVPWPGEGPSYLYGEGAIQAFNDNVDAVEMQDYSSINTARDAAVWLDAGLKAEILMGGVCSENSRVQTPLEQVEQWTEFAIHNGLRGMFSWRLDNDHGSDGTREDVGPNFACAKRLYDTLMKNR</sequence>
<feature type="domain" description="GH18" evidence="1">
    <location>
        <begin position="9"/>
        <end position="275"/>
    </location>
</feature>
<keyword evidence="3" id="KW-0378">Hydrolase</keyword>
<evidence type="ECO:0000313" key="2">
    <source>
        <dbReference type="EMBL" id="BCV44306.1"/>
    </source>
</evidence>
<evidence type="ECO:0000313" key="4">
    <source>
        <dbReference type="Proteomes" id="UP000254069"/>
    </source>
</evidence>
<protein>
    <submittedName>
        <fullName evidence="3">Predicted glycosyl hydrolase</fullName>
    </submittedName>
</protein>
<dbReference type="SUPFAM" id="SSF51445">
    <property type="entry name" value="(Trans)glycosidases"/>
    <property type="match status" value="1"/>
</dbReference>
<dbReference type="InterPro" id="IPR017853">
    <property type="entry name" value="GH"/>
</dbReference>
<dbReference type="Proteomes" id="UP000825078">
    <property type="component" value="Chromosome"/>
</dbReference>
<accession>A0A379YL51</accession>